<evidence type="ECO:0000313" key="3">
    <source>
        <dbReference type="Proteomes" id="UP000824087"/>
    </source>
</evidence>
<name>A0A9D1HW11_9BACT</name>
<dbReference type="Pfam" id="PF06949">
    <property type="entry name" value="DUF1292"/>
    <property type="match status" value="1"/>
</dbReference>
<proteinExistence type="inferred from homology"/>
<organism evidence="2 3">
    <name type="scientific">Candidatus Fimihabitans intestinipullorum</name>
    <dbReference type="NCBI Taxonomy" id="2840820"/>
    <lineage>
        <taxon>Bacteria</taxon>
        <taxon>Bacillati</taxon>
        <taxon>Mycoplasmatota</taxon>
        <taxon>Mycoplasmatota incertae sedis</taxon>
        <taxon>Candidatus Fimihabitans</taxon>
    </lineage>
</organism>
<reference evidence="2" key="1">
    <citation type="submission" date="2020-10" db="EMBL/GenBank/DDBJ databases">
        <authorList>
            <person name="Gilroy R."/>
        </authorList>
    </citation>
    <scope>NUCLEOTIDE SEQUENCE</scope>
    <source>
        <strain evidence="2">CHK197-8231</strain>
    </source>
</reference>
<comment type="caution">
    <text evidence="2">The sequence shown here is derived from an EMBL/GenBank/DDBJ whole genome shotgun (WGS) entry which is preliminary data.</text>
</comment>
<comment type="similarity">
    <text evidence="1">Belongs to the UPF0473 family.</text>
</comment>
<dbReference type="InterPro" id="IPR009711">
    <property type="entry name" value="UPF0473"/>
</dbReference>
<dbReference type="HAMAP" id="MF_01448">
    <property type="entry name" value="UPF0473"/>
    <property type="match status" value="1"/>
</dbReference>
<dbReference type="PANTHER" id="PTHR40066">
    <property type="entry name" value="UPF0473 PROTEIN CBO2561/CLC_2432"/>
    <property type="match status" value="1"/>
</dbReference>
<dbReference type="EMBL" id="DVML01000010">
    <property type="protein sequence ID" value="HIU22275.1"/>
    <property type="molecule type" value="Genomic_DNA"/>
</dbReference>
<protein>
    <submittedName>
        <fullName evidence="2">DUF1292 domain-containing protein</fullName>
    </submittedName>
</protein>
<dbReference type="AlphaFoldDB" id="A0A9D1HW11"/>
<sequence>MNDQRMTFTVTDDAGKEVECEVLFTFESDETKKNYMVYTDNTTDEQGNTKVYASIYEPNQESTVLQPIETEKEWKIIETILSELQAEAREQVAAEGGNNEQA</sequence>
<accession>A0A9D1HW11</accession>
<dbReference type="PANTHER" id="PTHR40066:SF1">
    <property type="entry name" value="UPF0473 PROTEIN CBO2561_CLC_2432"/>
    <property type="match status" value="1"/>
</dbReference>
<evidence type="ECO:0000256" key="1">
    <source>
        <dbReference type="ARBA" id="ARBA00008439"/>
    </source>
</evidence>
<dbReference type="Proteomes" id="UP000824087">
    <property type="component" value="Unassembled WGS sequence"/>
</dbReference>
<reference evidence="2" key="2">
    <citation type="journal article" date="2021" name="PeerJ">
        <title>Extensive microbial diversity within the chicken gut microbiome revealed by metagenomics and culture.</title>
        <authorList>
            <person name="Gilroy R."/>
            <person name="Ravi A."/>
            <person name="Getino M."/>
            <person name="Pursley I."/>
            <person name="Horton D.L."/>
            <person name="Alikhan N.F."/>
            <person name="Baker D."/>
            <person name="Gharbi K."/>
            <person name="Hall N."/>
            <person name="Watson M."/>
            <person name="Adriaenssens E.M."/>
            <person name="Foster-Nyarko E."/>
            <person name="Jarju S."/>
            <person name="Secka A."/>
            <person name="Antonio M."/>
            <person name="Oren A."/>
            <person name="Chaudhuri R.R."/>
            <person name="La Ragione R."/>
            <person name="Hildebrand F."/>
            <person name="Pallen M.J."/>
        </authorList>
    </citation>
    <scope>NUCLEOTIDE SEQUENCE</scope>
    <source>
        <strain evidence="2">CHK197-8231</strain>
    </source>
</reference>
<evidence type="ECO:0000313" key="2">
    <source>
        <dbReference type="EMBL" id="HIU22275.1"/>
    </source>
</evidence>
<gene>
    <name evidence="2" type="ORF">IAD49_01700</name>
</gene>